<dbReference type="EMBL" id="CP016786">
    <property type="protein sequence ID" value="ASW43924.1"/>
    <property type="molecule type" value="Genomic_DNA"/>
</dbReference>
<gene>
    <name evidence="1" type="ORF">BEN51_10650</name>
</gene>
<evidence type="ECO:0000313" key="1">
    <source>
        <dbReference type="EMBL" id="ASW43924.1"/>
    </source>
</evidence>
<reference evidence="1 2" key="1">
    <citation type="submission" date="2016-08" db="EMBL/GenBank/DDBJ databases">
        <title>Complete Genome Sequence Of The Indigo Reducing Clostridium isatidis DSM15098.</title>
        <authorList>
            <person name="Little G.T."/>
            <person name="Minton N.P."/>
        </authorList>
    </citation>
    <scope>NUCLEOTIDE SEQUENCE [LARGE SCALE GENOMIC DNA]</scope>
    <source>
        <strain evidence="1 2">DSM 15098</strain>
    </source>
</reference>
<accession>A0A343JEG6</accession>
<evidence type="ECO:0000313" key="2">
    <source>
        <dbReference type="Proteomes" id="UP000264883"/>
    </source>
</evidence>
<sequence>MINVLLNMFVEIIYLTLFERVFLSLLDKRMVKILSHIFLQNSISSLDSPLFDISKTISFSPILFIYLSVSSLL</sequence>
<organism evidence="1 2">
    <name type="scientific">Clostridium isatidis</name>
    <dbReference type="NCBI Taxonomy" id="182773"/>
    <lineage>
        <taxon>Bacteria</taxon>
        <taxon>Bacillati</taxon>
        <taxon>Bacillota</taxon>
        <taxon>Clostridia</taxon>
        <taxon>Eubacteriales</taxon>
        <taxon>Clostridiaceae</taxon>
        <taxon>Clostridium</taxon>
    </lineage>
</organism>
<proteinExistence type="predicted"/>
<dbReference type="AlphaFoldDB" id="A0A343JEG6"/>
<keyword evidence="2" id="KW-1185">Reference proteome</keyword>
<dbReference type="KEGG" id="cia:BEN51_10650"/>
<protein>
    <submittedName>
        <fullName evidence="1">Uncharacterized protein</fullName>
    </submittedName>
</protein>
<name>A0A343JEG6_9CLOT</name>
<dbReference type="Proteomes" id="UP000264883">
    <property type="component" value="Chromosome"/>
</dbReference>